<evidence type="ECO:0000256" key="1">
    <source>
        <dbReference type="ARBA" id="ARBA00023186"/>
    </source>
</evidence>
<evidence type="ECO:0000313" key="5">
    <source>
        <dbReference type="RefSeq" id="XP_027099351.2"/>
    </source>
</evidence>
<dbReference type="GO" id="GO:0006457">
    <property type="term" value="P:protein folding"/>
    <property type="evidence" value="ECO:0007669"/>
    <property type="project" value="TreeGrafter"/>
</dbReference>
<gene>
    <name evidence="5" type="primary">LOC113718659</name>
</gene>
<dbReference type="RefSeq" id="XP_027099351.2">
    <property type="nucleotide sequence ID" value="XM_027243550.2"/>
</dbReference>
<keyword evidence="4" id="KW-1185">Reference proteome</keyword>
<dbReference type="SMART" id="SM00264">
    <property type="entry name" value="BAG"/>
    <property type="match status" value="1"/>
</dbReference>
<organism evidence="4 5">
    <name type="scientific">Coffea arabica</name>
    <name type="common">Arabian coffee</name>
    <dbReference type="NCBI Taxonomy" id="13443"/>
    <lineage>
        <taxon>Eukaryota</taxon>
        <taxon>Viridiplantae</taxon>
        <taxon>Streptophyta</taxon>
        <taxon>Embryophyta</taxon>
        <taxon>Tracheophyta</taxon>
        <taxon>Spermatophyta</taxon>
        <taxon>Magnoliopsida</taxon>
        <taxon>eudicotyledons</taxon>
        <taxon>Gunneridae</taxon>
        <taxon>Pentapetalae</taxon>
        <taxon>asterids</taxon>
        <taxon>lamiids</taxon>
        <taxon>Gentianales</taxon>
        <taxon>Rubiaceae</taxon>
        <taxon>Ixoroideae</taxon>
        <taxon>Gardenieae complex</taxon>
        <taxon>Bertiereae - Coffeeae clade</taxon>
        <taxon>Coffeeae</taxon>
        <taxon>Coffea</taxon>
    </lineage>
</organism>
<protein>
    <recommendedName>
        <fullName evidence="3">BAG domain-containing protein</fullName>
    </recommendedName>
</protein>
<dbReference type="PROSITE" id="PS51035">
    <property type="entry name" value="BAG"/>
    <property type="match status" value="1"/>
</dbReference>
<dbReference type="PROSITE" id="PS50096">
    <property type="entry name" value="IQ"/>
    <property type="match status" value="1"/>
</dbReference>
<name>A0A6P6V9G0_COFAR</name>
<dbReference type="GeneID" id="113718659"/>
<dbReference type="Gene3D" id="1.20.58.120">
    <property type="entry name" value="BAG domain"/>
    <property type="match status" value="1"/>
</dbReference>
<evidence type="ECO:0000259" key="3">
    <source>
        <dbReference type="PROSITE" id="PS51035"/>
    </source>
</evidence>
<dbReference type="PANTHER" id="PTHR33322">
    <property type="entry name" value="BAG DOMAIN CONTAINING PROTEIN, EXPRESSED"/>
    <property type="match status" value="1"/>
</dbReference>
<reference evidence="5" key="2">
    <citation type="submission" date="2025-08" db="UniProtKB">
        <authorList>
            <consortium name="RefSeq"/>
        </authorList>
    </citation>
    <scope>IDENTIFICATION</scope>
    <source>
        <tissue evidence="5">Leaves</tissue>
    </source>
</reference>
<dbReference type="Pfam" id="PF02179">
    <property type="entry name" value="BAG"/>
    <property type="match status" value="1"/>
</dbReference>
<sequence length="358" mass="40251">MILQIKISKYSTYLFFLISEKNHTSSTFGSNFFFLLGILKSYQTMDFPFHRSQWAKPSASNFYEPTIARGIPVRPEEVKTATRMTPKVVQIPVHFVRSESAPDRFKPASIIQKIFRGFLTRKNVRKIMAIKKEVDEIEARIWWSDEVAFRKKDGKERLKVNEMLMALLFVLDSVLSVDSGVRNLRKAVIRKVFALQERVDAVAATAASADIDRIQPEPDTLAEEEKDHQARDQVLVIQHVAAAGANSSNSEGRPPEIQDLADGAVGNSVQKVHFSVVQVPQSSDVVDFENNGSAQGVDRGDDDRADSEMKAKDCVEDAEEFGIDPKMKVDGEACLDEVTLLDILLKTRLAQRRELSNH</sequence>
<accession>A0A6P6V9G0</accession>
<dbReference type="GO" id="GO:0009506">
    <property type="term" value="C:plasmodesma"/>
    <property type="evidence" value="ECO:0007669"/>
    <property type="project" value="TreeGrafter"/>
</dbReference>
<dbReference type="OrthoDB" id="1923217at2759"/>
<keyword evidence="1" id="KW-0143">Chaperone</keyword>
<evidence type="ECO:0000256" key="2">
    <source>
        <dbReference type="SAM" id="MobiDB-lite"/>
    </source>
</evidence>
<dbReference type="SUPFAM" id="SSF63491">
    <property type="entry name" value="BAG domain"/>
    <property type="match status" value="1"/>
</dbReference>
<dbReference type="InterPro" id="IPR003103">
    <property type="entry name" value="BAG_domain"/>
</dbReference>
<evidence type="ECO:0000313" key="4">
    <source>
        <dbReference type="Proteomes" id="UP001652660"/>
    </source>
</evidence>
<dbReference type="AlphaFoldDB" id="A0A6P6V9G0"/>
<dbReference type="Proteomes" id="UP001652660">
    <property type="component" value="Chromosome 11e"/>
</dbReference>
<feature type="domain" description="BAG" evidence="3">
    <location>
        <begin position="126"/>
        <end position="203"/>
    </location>
</feature>
<feature type="region of interest" description="Disordered" evidence="2">
    <location>
        <begin position="286"/>
        <end position="306"/>
    </location>
</feature>
<dbReference type="PANTHER" id="PTHR33322:SF4">
    <property type="entry name" value="BAG DOMAIN CONTAINING PROTEIN, EXPRESSED"/>
    <property type="match status" value="1"/>
</dbReference>
<dbReference type="InterPro" id="IPR036533">
    <property type="entry name" value="BAG_dom_sf"/>
</dbReference>
<reference evidence="4" key="1">
    <citation type="journal article" date="2025" name="Foods">
        <title>Unveiling the Microbial Signatures of Arabica Coffee Cherries: Insights into Ripeness Specific Diversity, Functional Traits, and Implications for Quality and Safety.</title>
        <authorList>
            <consortium name="RefSeq"/>
            <person name="Tenea G.N."/>
            <person name="Cifuentes V."/>
            <person name="Reyes P."/>
            <person name="Cevallos-Vallejos M."/>
        </authorList>
    </citation>
    <scope>NUCLEOTIDE SEQUENCE [LARGE SCALE GENOMIC DNA]</scope>
</reference>
<dbReference type="GO" id="GO:0051087">
    <property type="term" value="F:protein-folding chaperone binding"/>
    <property type="evidence" value="ECO:0007669"/>
    <property type="project" value="InterPro"/>
</dbReference>
<dbReference type="InterPro" id="IPR040400">
    <property type="entry name" value="BAG5/6/7/8"/>
</dbReference>
<proteinExistence type="predicted"/>